<evidence type="ECO:0000256" key="2">
    <source>
        <dbReference type="SAM" id="Phobius"/>
    </source>
</evidence>
<accession>A0ABW3QTN1</accession>
<keyword evidence="2" id="KW-0812">Transmembrane</keyword>
<feature type="transmembrane region" description="Helical" evidence="2">
    <location>
        <begin position="119"/>
        <end position="135"/>
    </location>
</feature>
<dbReference type="EMBL" id="JBHTLK010000051">
    <property type="protein sequence ID" value="MFD1147951.1"/>
    <property type="molecule type" value="Genomic_DNA"/>
</dbReference>
<evidence type="ECO:0000256" key="1">
    <source>
        <dbReference type="SAM" id="MobiDB-lite"/>
    </source>
</evidence>
<comment type="caution">
    <text evidence="3">The sequence shown here is derived from an EMBL/GenBank/DDBJ whole genome shotgun (WGS) entry which is preliminary data.</text>
</comment>
<feature type="region of interest" description="Disordered" evidence="1">
    <location>
        <begin position="338"/>
        <end position="385"/>
    </location>
</feature>
<keyword evidence="4" id="KW-1185">Reference proteome</keyword>
<protein>
    <submittedName>
        <fullName evidence="3">DUF1700 domain-containing protein</fullName>
    </submittedName>
</protein>
<gene>
    <name evidence="3" type="ORF">ACFQ3T_12520</name>
</gene>
<organism evidence="3 4">
    <name type="scientific">Saccharothrix hoggarensis</name>
    <dbReference type="NCBI Taxonomy" id="913853"/>
    <lineage>
        <taxon>Bacteria</taxon>
        <taxon>Bacillati</taxon>
        <taxon>Actinomycetota</taxon>
        <taxon>Actinomycetes</taxon>
        <taxon>Pseudonocardiales</taxon>
        <taxon>Pseudonocardiaceae</taxon>
        <taxon>Saccharothrix</taxon>
    </lineage>
</organism>
<evidence type="ECO:0000313" key="4">
    <source>
        <dbReference type="Proteomes" id="UP001597168"/>
    </source>
</evidence>
<evidence type="ECO:0000313" key="3">
    <source>
        <dbReference type="EMBL" id="MFD1147951.1"/>
    </source>
</evidence>
<name>A0ABW3QTN1_9PSEU</name>
<sequence length="385" mass="41114">MNTQANTEVRDYLDRMREALSDLPAAEVGEIMDDAGAHVVEVAEEMGEDFTPEALIGRLGTPRAYARELRAAAGYPSPTEAGPAEARPTGVARFAFWSLVVGTVVAFGFAFSRGDGEELVLLVCLALAAAALLVFRQPSLLPEVARLPEAAALADALRKLEQADTRGVLRSLRTFQPLWWIGRSLLIAWAGVLVGRLSSMLVVSLALAALALVSGPKARTDRRWLWISVPATGLALGVLLLLAGALVDRMTYRDAEPVSYSRPTPVPANVYVFDKDGKPVTDVYLYDENGQPLEQPWYGCDESRHDNRYPKPRVVHDETGCHEVPGVPFAVVMPTTPAPTPSVSPLPTTSLPTTSPSTTSLPSPPASPSPAPSTVTTTAPTTPTG</sequence>
<feature type="compositionally biased region" description="Low complexity" evidence="1">
    <location>
        <begin position="372"/>
        <end position="385"/>
    </location>
</feature>
<keyword evidence="2" id="KW-0472">Membrane</keyword>
<feature type="compositionally biased region" description="Low complexity" evidence="1">
    <location>
        <begin position="345"/>
        <end position="361"/>
    </location>
</feature>
<proteinExistence type="predicted"/>
<feature type="transmembrane region" description="Helical" evidence="2">
    <location>
        <begin position="186"/>
        <end position="212"/>
    </location>
</feature>
<feature type="transmembrane region" description="Helical" evidence="2">
    <location>
        <begin position="94"/>
        <end position="112"/>
    </location>
</feature>
<feature type="transmembrane region" description="Helical" evidence="2">
    <location>
        <begin position="224"/>
        <end position="247"/>
    </location>
</feature>
<dbReference type="RefSeq" id="WP_380723413.1">
    <property type="nucleotide sequence ID" value="NZ_JBHTLK010000051.1"/>
</dbReference>
<keyword evidence="2" id="KW-1133">Transmembrane helix</keyword>
<reference evidence="4" key="1">
    <citation type="journal article" date="2019" name="Int. J. Syst. Evol. Microbiol.">
        <title>The Global Catalogue of Microorganisms (GCM) 10K type strain sequencing project: providing services to taxonomists for standard genome sequencing and annotation.</title>
        <authorList>
            <consortium name="The Broad Institute Genomics Platform"/>
            <consortium name="The Broad Institute Genome Sequencing Center for Infectious Disease"/>
            <person name="Wu L."/>
            <person name="Ma J."/>
        </authorList>
    </citation>
    <scope>NUCLEOTIDE SEQUENCE [LARGE SCALE GENOMIC DNA]</scope>
    <source>
        <strain evidence="4">CCUG 60214</strain>
    </source>
</reference>
<dbReference type="Pfam" id="PF22564">
    <property type="entry name" value="HAAS"/>
    <property type="match status" value="1"/>
</dbReference>
<dbReference type="Proteomes" id="UP001597168">
    <property type="component" value="Unassembled WGS sequence"/>
</dbReference>
<feature type="compositionally biased region" description="Pro residues" evidence="1">
    <location>
        <begin position="362"/>
        <end position="371"/>
    </location>
</feature>